<evidence type="ECO:0000313" key="3">
    <source>
        <dbReference type="Proteomes" id="UP000740754"/>
    </source>
</evidence>
<organism evidence="2 3">
    <name type="scientific">Marichromatium bheemlicum</name>
    <dbReference type="NCBI Taxonomy" id="365339"/>
    <lineage>
        <taxon>Bacteria</taxon>
        <taxon>Pseudomonadati</taxon>
        <taxon>Pseudomonadota</taxon>
        <taxon>Gammaproteobacteria</taxon>
        <taxon>Chromatiales</taxon>
        <taxon>Chromatiaceae</taxon>
        <taxon>Marichromatium</taxon>
    </lineage>
</organism>
<dbReference type="InterPro" id="IPR019660">
    <property type="entry name" value="Put_sensory_transdc_reg_YbjN"/>
</dbReference>
<proteinExistence type="predicted"/>
<dbReference type="Pfam" id="PF10722">
    <property type="entry name" value="YbjN"/>
    <property type="match status" value="1"/>
</dbReference>
<dbReference type="EMBL" id="JAAXKX010000008">
    <property type="protein sequence ID" value="NKN33068.1"/>
    <property type="molecule type" value="Genomic_DNA"/>
</dbReference>
<protein>
    <submittedName>
        <fullName evidence="2">YbjN domain-containing protein</fullName>
    </submittedName>
</protein>
<dbReference type="Proteomes" id="UP000740754">
    <property type="component" value="Unassembled WGS sequence"/>
</dbReference>
<feature type="chain" id="PRO_5045342650" evidence="1">
    <location>
        <begin position="24"/>
        <end position="154"/>
    </location>
</feature>
<evidence type="ECO:0000313" key="2">
    <source>
        <dbReference type="EMBL" id="NKN33068.1"/>
    </source>
</evidence>
<dbReference type="CDD" id="cd17511">
    <property type="entry name" value="YbjN_AmyR-like"/>
    <property type="match status" value="1"/>
</dbReference>
<reference evidence="2 3" key="1">
    <citation type="submission" date="2020-04" db="EMBL/GenBank/DDBJ databases">
        <title>Draft Whole-Genome sequence of Marichromatium bheemlicum DSM 18632, type strain.</title>
        <authorList>
            <person name="Kyndt J.A."/>
            <person name="Meyer T.E."/>
        </authorList>
    </citation>
    <scope>NUCLEOTIDE SEQUENCE [LARGE SCALE GENOMIC DNA]</scope>
    <source>
        <strain evidence="2 3">DSM 18632</strain>
    </source>
</reference>
<keyword evidence="1" id="KW-0732">Signal</keyword>
<feature type="signal peptide" evidence="1">
    <location>
        <begin position="1"/>
        <end position="23"/>
    </location>
</feature>
<gene>
    <name evidence="2" type="ORF">HF203_07515</name>
</gene>
<evidence type="ECO:0000256" key="1">
    <source>
        <dbReference type="SAM" id="SignalP"/>
    </source>
</evidence>
<keyword evidence="3" id="KW-1185">Reference proteome</keyword>
<sequence length="154" mass="17310">MMRVRAVMIAVLVAMLWAGSALARDLVSAADPEAVLEAAKGFGSAELERDEVGDPRIRGRMFGVLYLVTFYGCEAGKDCKDLLFYAGWEDAGLTLEDVNRWNRGKRFGKAYLDDEGDAVLEFAVNLNYGVTPRNLDDTFDWWGVVLREFREEML</sequence>
<accession>A0ABX1I790</accession>
<name>A0ABX1I790_9GAMM</name>
<comment type="caution">
    <text evidence="2">The sequence shown here is derived from an EMBL/GenBank/DDBJ whole genome shotgun (WGS) entry which is preliminary data.</text>
</comment>